<dbReference type="PROSITE" id="PS51318">
    <property type="entry name" value="TAT"/>
    <property type="match status" value="1"/>
</dbReference>
<dbReference type="OrthoDB" id="7614910at2"/>
<dbReference type="GO" id="GO:0016491">
    <property type="term" value="F:oxidoreductase activity"/>
    <property type="evidence" value="ECO:0007669"/>
    <property type="project" value="InterPro"/>
</dbReference>
<dbReference type="PANTHER" id="PTHR37539:SF1">
    <property type="entry name" value="ER-BOUND OXYGENASE MPAB_MPAB'_RUBBER OXYGENASE CATALYTIC DOMAIN-CONTAINING PROTEIN"/>
    <property type="match status" value="1"/>
</dbReference>
<evidence type="ECO:0000259" key="1">
    <source>
        <dbReference type="Pfam" id="PF09995"/>
    </source>
</evidence>
<reference evidence="2 3" key="2">
    <citation type="submission" date="2019-08" db="EMBL/GenBank/DDBJ databases">
        <title>Tsukamurella conjunctivitidis sp. nov., Tsukamurella assacharolytica sp. nov. and Tsukamurella sputae sp. nov. isolated from patients with conjunctivitis, bacteraemia (lymphoma) and respiratory infection (sputum) in Hong Kong.</title>
        <authorList>
            <person name="Fok K.M.N."/>
            <person name="Fong J.Y.H."/>
        </authorList>
    </citation>
    <scope>NUCLEOTIDE SEQUENCE [LARGE SCALE GENOMIC DNA]</scope>
    <source>
        <strain evidence="2 3">HKU70</strain>
    </source>
</reference>
<dbReference type="InterPro" id="IPR018713">
    <property type="entry name" value="MPAB/Lcp_cat_dom"/>
</dbReference>
<protein>
    <submittedName>
        <fullName evidence="2">DUF2236 domain-containing protein</fullName>
    </submittedName>
</protein>
<gene>
    <name evidence="2" type="ORF">FK268_19380</name>
</gene>
<proteinExistence type="predicted"/>
<evidence type="ECO:0000313" key="3">
    <source>
        <dbReference type="Proteomes" id="UP000319792"/>
    </source>
</evidence>
<sequence>MGERAWGVSGILEHDGISRREALRAAGVGAAAAGVAALGGTLGTGLVSAAPGVRTDGTPDPQRTWDTECDQLMKSVLERGDAGRVNRALADWQTNDQPVPAGMPSDVRDFIEHARKLPDWLDRRLLKGADTFYTTRSLYLSVIIGFSGGVMMSVIPRESQAVYWSAGGANMKDRIAKTYRLVYDQIAVGAYGPSGRAATTAVKVRLTHSAVRHLLPQSPHWRTVNKQPQPISQADMMVTWHSLATMGMRIMRNWGVHLPQDEIEGLLHSWQVNGHMLGIHDAYIPSSWEQAEKQAQVDLDSIMGPTPEGVKIASMLMDLGRSVDGTILSRPSLEAFTRYSLGDKLTDWMQLPRQPLLQGLLTAGWPTYVAIREGVLTQTAMPPEIYRQFDQLANTLELVYLGEFRPINIEIPTGNNPNYGKPLYR</sequence>
<dbReference type="InterPro" id="IPR006311">
    <property type="entry name" value="TAT_signal"/>
</dbReference>
<dbReference type="PANTHER" id="PTHR37539">
    <property type="entry name" value="SECRETED PROTEIN-RELATED"/>
    <property type="match status" value="1"/>
</dbReference>
<dbReference type="AlphaFoldDB" id="A0A5C5RHW1"/>
<comment type="caution">
    <text evidence="2">The sequence shown here is derived from an EMBL/GenBank/DDBJ whole genome shotgun (WGS) entry which is preliminary data.</text>
</comment>
<evidence type="ECO:0000313" key="2">
    <source>
        <dbReference type="EMBL" id="TWS22619.1"/>
    </source>
</evidence>
<accession>A0A5C5RHW1</accession>
<name>A0A5C5RHW1_9ACTN</name>
<feature type="domain" description="ER-bound oxygenase mpaB/mpaB'/Rubber oxygenase catalytic" evidence="1">
    <location>
        <begin position="143"/>
        <end position="355"/>
    </location>
</feature>
<keyword evidence="3" id="KW-1185">Reference proteome</keyword>
<organism evidence="2 3">
    <name type="scientific">Tsukamurella sputi</name>
    <dbReference type="NCBI Taxonomy" id="2591848"/>
    <lineage>
        <taxon>Bacteria</taxon>
        <taxon>Bacillati</taxon>
        <taxon>Actinomycetota</taxon>
        <taxon>Actinomycetes</taxon>
        <taxon>Mycobacteriales</taxon>
        <taxon>Tsukamurellaceae</taxon>
        <taxon>Tsukamurella</taxon>
    </lineage>
</organism>
<dbReference type="Pfam" id="PF09995">
    <property type="entry name" value="MPAB_Lcp_cat"/>
    <property type="match status" value="1"/>
</dbReference>
<dbReference type="Proteomes" id="UP000319792">
    <property type="component" value="Unassembled WGS sequence"/>
</dbReference>
<reference evidence="2 3" key="1">
    <citation type="submission" date="2019-06" db="EMBL/GenBank/DDBJ databases">
        <authorList>
            <person name="Teng J.L.L."/>
            <person name="Lee H.H."/>
            <person name="Lau S.K.P."/>
            <person name="Woo P.C.Y."/>
        </authorList>
    </citation>
    <scope>NUCLEOTIDE SEQUENCE [LARGE SCALE GENOMIC DNA]</scope>
    <source>
        <strain evidence="2 3">HKU70</strain>
    </source>
</reference>
<dbReference type="EMBL" id="VIGV01000008">
    <property type="protein sequence ID" value="TWS22619.1"/>
    <property type="molecule type" value="Genomic_DNA"/>
</dbReference>
<dbReference type="RefSeq" id="WP_146437035.1">
    <property type="nucleotide sequence ID" value="NZ_VIGV01000008.1"/>
</dbReference>
<dbReference type="InterPro" id="IPR037473">
    <property type="entry name" value="Lcp-like"/>
</dbReference>